<evidence type="ECO:0000256" key="3">
    <source>
        <dbReference type="ARBA" id="ARBA00022475"/>
    </source>
</evidence>
<reference evidence="9 10" key="2">
    <citation type="submission" date="2019-09" db="EMBL/GenBank/DDBJ databases">
        <authorList>
            <person name="Jin C."/>
        </authorList>
    </citation>
    <scope>NUCLEOTIDE SEQUENCE [LARGE SCALE GENOMIC DNA]</scope>
    <source>
        <strain evidence="9 10">BN140002</strain>
    </source>
</reference>
<dbReference type="AlphaFoldDB" id="A0A5B2V7Y9"/>
<feature type="transmembrane region" description="Helical" evidence="7">
    <location>
        <begin position="205"/>
        <end position="225"/>
    </location>
</feature>
<dbReference type="InterPro" id="IPR002656">
    <property type="entry name" value="Acyl_transf_3_dom"/>
</dbReference>
<feature type="transmembrane region" description="Helical" evidence="7">
    <location>
        <begin position="82"/>
        <end position="103"/>
    </location>
</feature>
<proteinExistence type="inferred from homology"/>
<organism evidence="9 10">
    <name type="scientific">Salinarimonas soli</name>
    <dbReference type="NCBI Taxonomy" id="1638099"/>
    <lineage>
        <taxon>Bacteria</taxon>
        <taxon>Pseudomonadati</taxon>
        <taxon>Pseudomonadota</taxon>
        <taxon>Alphaproteobacteria</taxon>
        <taxon>Hyphomicrobiales</taxon>
        <taxon>Salinarimonadaceae</taxon>
        <taxon>Salinarimonas</taxon>
    </lineage>
</organism>
<keyword evidence="3" id="KW-1003">Cell membrane</keyword>
<keyword evidence="5 7" id="KW-1133">Transmembrane helix</keyword>
<comment type="subcellular location">
    <subcellularLocation>
        <location evidence="1">Cell membrane</location>
        <topology evidence="1">Multi-pass membrane protein</topology>
    </subcellularLocation>
</comment>
<evidence type="ECO:0000256" key="5">
    <source>
        <dbReference type="ARBA" id="ARBA00022989"/>
    </source>
</evidence>
<feature type="transmembrane region" description="Helical" evidence="7">
    <location>
        <begin position="296"/>
        <end position="317"/>
    </location>
</feature>
<evidence type="ECO:0000256" key="6">
    <source>
        <dbReference type="ARBA" id="ARBA00023136"/>
    </source>
</evidence>
<dbReference type="EMBL" id="VUOA01000040">
    <property type="protein sequence ID" value="KAA2235081.1"/>
    <property type="molecule type" value="Genomic_DNA"/>
</dbReference>
<dbReference type="PANTHER" id="PTHR40074">
    <property type="entry name" value="O-ACETYLTRANSFERASE WECH"/>
    <property type="match status" value="1"/>
</dbReference>
<feature type="transmembrane region" description="Helical" evidence="7">
    <location>
        <begin position="237"/>
        <end position="261"/>
    </location>
</feature>
<keyword evidence="9" id="KW-0012">Acyltransferase</keyword>
<feature type="transmembrane region" description="Helical" evidence="7">
    <location>
        <begin position="176"/>
        <end position="198"/>
    </location>
</feature>
<dbReference type="GO" id="GO:0009246">
    <property type="term" value="P:enterobacterial common antigen biosynthetic process"/>
    <property type="evidence" value="ECO:0007669"/>
    <property type="project" value="TreeGrafter"/>
</dbReference>
<feature type="transmembrane region" description="Helical" evidence="7">
    <location>
        <begin position="123"/>
        <end position="143"/>
    </location>
</feature>
<evidence type="ECO:0000256" key="1">
    <source>
        <dbReference type="ARBA" id="ARBA00004651"/>
    </source>
</evidence>
<comment type="similarity">
    <text evidence="2">Belongs to the acyltransferase 3 family.</text>
</comment>
<keyword evidence="9" id="KW-0808">Transferase</keyword>
<dbReference type="GO" id="GO:0016413">
    <property type="term" value="F:O-acetyltransferase activity"/>
    <property type="evidence" value="ECO:0007669"/>
    <property type="project" value="TreeGrafter"/>
</dbReference>
<sequence length="350" mass="38141">MAGGRDAERIAWVDTAKGVCIVLVVMMHSTLGVGEAFGREGFLHHVVAFAKPFRMPDFFLISGLFLARVIDRDWRSYGDKRILHFVYFYLLWLVIQSAFRFGQVSGGTVTGFVEHLAWSLVEPYSTLWFVYLLAVFSVVSKLLRGLPPLALLAGAACLEIAPIDTPWYLLNEFCERYVYFVAGWLLAPRIFDLAAAAVRFRGPALAGLAVWAGVNGAFAFSPSPVAGYKTLAELPGLGLVLGTVGAMAIVSLSALLATTRLAAPFAYAGERSIAVYLAFFLPMAATRTVLLKTGLIADMGWVSVIVTVAAVLVPLVLERLVNGTRMDVLFRRPAWARIRPIGRAALQPAE</sequence>
<evidence type="ECO:0000313" key="10">
    <source>
        <dbReference type="Proteomes" id="UP000323142"/>
    </source>
</evidence>
<evidence type="ECO:0000259" key="8">
    <source>
        <dbReference type="Pfam" id="PF01757"/>
    </source>
</evidence>
<dbReference type="Pfam" id="PF01757">
    <property type="entry name" value="Acyl_transf_3"/>
    <property type="match status" value="1"/>
</dbReference>
<feature type="transmembrane region" description="Helical" evidence="7">
    <location>
        <begin position="273"/>
        <end position="290"/>
    </location>
</feature>
<gene>
    <name evidence="9" type="ORF">F0L46_21565</name>
</gene>
<feature type="domain" description="Acyltransferase 3" evidence="8">
    <location>
        <begin position="10"/>
        <end position="318"/>
    </location>
</feature>
<feature type="transmembrane region" description="Helical" evidence="7">
    <location>
        <begin position="53"/>
        <end position="70"/>
    </location>
</feature>
<feature type="transmembrane region" description="Helical" evidence="7">
    <location>
        <begin position="150"/>
        <end position="170"/>
    </location>
</feature>
<dbReference type="GO" id="GO:0005886">
    <property type="term" value="C:plasma membrane"/>
    <property type="evidence" value="ECO:0007669"/>
    <property type="project" value="UniProtKB-SubCell"/>
</dbReference>
<evidence type="ECO:0000313" key="9">
    <source>
        <dbReference type="EMBL" id="KAA2235081.1"/>
    </source>
</evidence>
<comment type="caution">
    <text evidence="9">The sequence shown here is derived from an EMBL/GenBank/DDBJ whole genome shotgun (WGS) entry which is preliminary data.</text>
</comment>
<evidence type="ECO:0000256" key="4">
    <source>
        <dbReference type="ARBA" id="ARBA00022692"/>
    </source>
</evidence>
<keyword evidence="4 7" id="KW-0812">Transmembrane</keyword>
<reference evidence="9 10" key="1">
    <citation type="submission" date="2019-09" db="EMBL/GenBank/DDBJ databases">
        <title>Salinarimonas rosea gen. nov., sp. nov., a new member of the a-2 subgroup of the Proteobacteria.</title>
        <authorList>
            <person name="Liu J."/>
        </authorList>
    </citation>
    <scope>NUCLEOTIDE SEQUENCE [LARGE SCALE GENOMIC DNA]</scope>
    <source>
        <strain evidence="9 10">BN140002</strain>
    </source>
</reference>
<evidence type="ECO:0000256" key="2">
    <source>
        <dbReference type="ARBA" id="ARBA00007400"/>
    </source>
</evidence>
<keyword evidence="6 7" id="KW-0472">Membrane</keyword>
<accession>A0A5B2V7Y9</accession>
<dbReference type="PANTHER" id="PTHR40074:SF4">
    <property type="entry name" value="INNER MEMBRANE PROTEIN YCFT"/>
    <property type="match status" value="1"/>
</dbReference>
<dbReference type="Proteomes" id="UP000323142">
    <property type="component" value="Unassembled WGS sequence"/>
</dbReference>
<dbReference type="OrthoDB" id="9814956at2"/>
<protein>
    <submittedName>
        <fullName evidence="9">Acyltransferase family protein</fullName>
    </submittedName>
</protein>
<name>A0A5B2V7Y9_9HYPH</name>
<keyword evidence="10" id="KW-1185">Reference proteome</keyword>
<feature type="transmembrane region" description="Helical" evidence="7">
    <location>
        <begin position="12"/>
        <end position="33"/>
    </location>
</feature>
<evidence type="ECO:0000256" key="7">
    <source>
        <dbReference type="SAM" id="Phobius"/>
    </source>
</evidence>